<organism evidence="6 7">
    <name type="scientific">Paenibacillus agricola</name>
    <dbReference type="NCBI Taxonomy" id="2716264"/>
    <lineage>
        <taxon>Bacteria</taxon>
        <taxon>Bacillati</taxon>
        <taxon>Bacillota</taxon>
        <taxon>Bacilli</taxon>
        <taxon>Bacillales</taxon>
        <taxon>Paenibacillaceae</taxon>
        <taxon>Paenibacillus</taxon>
    </lineage>
</organism>
<dbReference type="Gene3D" id="2.40.30.170">
    <property type="match status" value="1"/>
</dbReference>
<evidence type="ECO:0000256" key="4">
    <source>
        <dbReference type="SAM" id="SignalP"/>
    </source>
</evidence>
<keyword evidence="4" id="KW-0732">Signal</keyword>
<sequence length="402" mass="44079">MKKSIIAACVLVLSLGAGGVLLAVEGKDAVTIATEQKVALLSAEQVNVSFQSVSGKLVQVYVIEENQVKKGDKIAELDQTDIDLQIAKTQLDIETTELKIKQTLQTNGSADEKSQNGVLQAQIALNQAITSRDQLLKGARTEDIEKQKLAVQAAQASIDYAQKMHNQLLNQYDKPNDMAAQTAKQERDQLELSKSQLTNLNNGLQQQQIALEKMLAGPITEEKQQAEWSIEKAQAVLEQTIIAKNDQESQSYNAEALTKQLEQQKIQLQAYQLQKDRMTLTAPADGKISKVTFKAGENVSAGTPIALLHTGQLYYDIYIDETQLQGLAVGGEVPTSIISTNKEVKGTVRFINSAPQFASLRMSRDRGLSDLSTFQIRIYLESNDSLLPGMSAEVKLDAFISK</sequence>
<feature type="coiled-coil region" evidence="3">
    <location>
        <begin position="254"/>
        <end position="281"/>
    </location>
</feature>
<comment type="subcellular location">
    <subcellularLocation>
        <location evidence="1">Cell envelope</location>
    </subcellularLocation>
</comment>
<dbReference type="Pfam" id="PF25917">
    <property type="entry name" value="BSH_RND"/>
    <property type="match status" value="1"/>
</dbReference>
<accession>A0ABX0JBX9</accession>
<keyword evidence="7" id="KW-1185">Reference proteome</keyword>
<dbReference type="EMBL" id="JAAOIW010000006">
    <property type="protein sequence ID" value="NHN31704.1"/>
    <property type="molecule type" value="Genomic_DNA"/>
</dbReference>
<feature type="chain" id="PRO_5046364059" evidence="4">
    <location>
        <begin position="24"/>
        <end position="402"/>
    </location>
</feature>
<protein>
    <submittedName>
        <fullName evidence="6">Biotin/lipoyl-binding protein</fullName>
    </submittedName>
</protein>
<proteinExistence type="predicted"/>
<evidence type="ECO:0000256" key="3">
    <source>
        <dbReference type="SAM" id="Coils"/>
    </source>
</evidence>
<gene>
    <name evidence="6" type="ORF">G9U52_17870</name>
</gene>
<evidence type="ECO:0000256" key="1">
    <source>
        <dbReference type="ARBA" id="ARBA00004196"/>
    </source>
</evidence>
<dbReference type="PANTHER" id="PTHR32347">
    <property type="entry name" value="EFFLUX SYSTEM COMPONENT YKNX-RELATED"/>
    <property type="match status" value="1"/>
</dbReference>
<dbReference type="Gene3D" id="2.40.50.100">
    <property type="match status" value="2"/>
</dbReference>
<evidence type="ECO:0000256" key="2">
    <source>
        <dbReference type="ARBA" id="ARBA00023054"/>
    </source>
</evidence>
<keyword evidence="2 3" id="KW-0175">Coiled coil</keyword>
<evidence type="ECO:0000259" key="5">
    <source>
        <dbReference type="Pfam" id="PF25917"/>
    </source>
</evidence>
<feature type="domain" description="Multidrug resistance protein MdtA-like barrel-sandwich hybrid" evidence="5">
    <location>
        <begin position="45"/>
        <end position="307"/>
    </location>
</feature>
<dbReference type="InterPro" id="IPR050465">
    <property type="entry name" value="UPF0194_transport"/>
</dbReference>
<evidence type="ECO:0000313" key="7">
    <source>
        <dbReference type="Proteomes" id="UP001165962"/>
    </source>
</evidence>
<reference evidence="6" key="1">
    <citation type="submission" date="2020-03" db="EMBL/GenBank/DDBJ databases">
        <title>Draft sequencing of Paenibacilllus sp. S3N08.</title>
        <authorList>
            <person name="Kim D.-U."/>
        </authorList>
    </citation>
    <scope>NUCLEOTIDE SEQUENCE</scope>
    <source>
        <strain evidence="6">S3N08</strain>
    </source>
</reference>
<name>A0ABX0JBX9_9BACL</name>
<comment type="caution">
    <text evidence="6">The sequence shown here is derived from an EMBL/GenBank/DDBJ whole genome shotgun (WGS) entry which is preliminary data.</text>
</comment>
<evidence type="ECO:0000313" key="6">
    <source>
        <dbReference type="EMBL" id="NHN31704.1"/>
    </source>
</evidence>
<dbReference type="SUPFAM" id="SSF111369">
    <property type="entry name" value="HlyD-like secretion proteins"/>
    <property type="match status" value="1"/>
</dbReference>
<dbReference type="InterPro" id="IPR058625">
    <property type="entry name" value="MdtA-like_BSH"/>
</dbReference>
<feature type="coiled-coil region" evidence="3">
    <location>
        <begin position="180"/>
        <end position="207"/>
    </location>
</feature>
<dbReference type="PANTHER" id="PTHR32347:SF23">
    <property type="entry name" value="BLL5650 PROTEIN"/>
    <property type="match status" value="1"/>
</dbReference>
<dbReference type="Proteomes" id="UP001165962">
    <property type="component" value="Unassembled WGS sequence"/>
</dbReference>
<feature type="signal peptide" evidence="4">
    <location>
        <begin position="1"/>
        <end position="23"/>
    </location>
</feature>
<dbReference type="Gene3D" id="1.10.287.470">
    <property type="entry name" value="Helix hairpin bin"/>
    <property type="match status" value="1"/>
</dbReference>